<evidence type="ECO:0000313" key="4">
    <source>
        <dbReference type="Proteomes" id="UP001206595"/>
    </source>
</evidence>
<gene>
    <name evidence="3" type="ORF">K450DRAFT_234922</name>
</gene>
<dbReference type="EMBL" id="MU620909">
    <property type="protein sequence ID" value="KAI8580861.1"/>
    <property type="molecule type" value="Genomic_DNA"/>
</dbReference>
<reference evidence="3" key="1">
    <citation type="submission" date="2021-06" db="EMBL/GenBank/DDBJ databases">
        <authorList>
            <consortium name="DOE Joint Genome Institute"/>
            <person name="Mondo S.J."/>
            <person name="Amses K.R."/>
            <person name="Simmons D.R."/>
            <person name="Longcore J.E."/>
            <person name="Seto K."/>
            <person name="Alves G.H."/>
            <person name="Bonds A.E."/>
            <person name="Quandt C.A."/>
            <person name="Davis W.J."/>
            <person name="Chang Y."/>
            <person name="Letcher P.M."/>
            <person name="Powell M.J."/>
            <person name="Kuo A."/>
            <person name="Labutti K."/>
            <person name="Pangilinan J."/>
            <person name="Andreopoulos W."/>
            <person name="Tritt A."/>
            <person name="Riley R."/>
            <person name="Hundley H."/>
            <person name="Johnson J."/>
            <person name="Lipzen A."/>
            <person name="Barry K."/>
            <person name="Berbee M.L."/>
            <person name="Buchler N.E."/>
            <person name="Grigoriev I.V."/>
            <person name="Spatafora J.W."/>
            <person name="Stajich J.E."/>
            <person name="James T.Y."/>
        </authorList>
    </citation>
    <scope>NUCLEOTIDE SEQUENCE</scope>
    <source>
        <strain evidence="3">AG</strain>
    </source>
</reference>
<evidence type="ECO:0000256" key="2">
    <source>
        <dbReference type="ARBA" id="ARBA00023002"/>
    </source>
</evidence>
<proteinExistence type="inferred from homology"/>
<sequence length="339" mass="37429">MKFSQETDFAASQTAPLHVDNQDLSGKTIVITGGNSGIGLECARKLATMNPSKIILASRTMKTAEKAVEDIKTEIGFKNVEAWPLDQASFESVQAFAKKYNESGLDLDILLANAGMLPFTRREMDMTSDGHEEVLQTNHLSASLLALSLLPSIRRTAAKSTPANRPRIVIVASDVHYWATLRSAGQDGSVIKAMSTPEYYSDARERYMDTKLLNVFWTQEFAKKMTQSTVEEDHKIVVSNCNPGLVLSTNSDFMRENLPPHILKYARNMDEGCKTHLFACIDPSAGTPGEAIFYHNCQPTETADITLGAEGDILRKRVWKDTIEVLPTLDQSISEPLGL</sequence>
<dbReference type="PRINTS" id="PR00081">
    <property type="entry name" value="GDHRDH"/>
</dbReference>
<dbReference type="GO" id="GO:0016491">
    <property type="term" value="F:oxidoreductase activity"/>
    <property type="evidence" value="ECO:0007669"/>
    <property type="project" value="UniProtKB-KW"/>
</dbReference>
<dbReference type="Proteomes" id="UP001206595">
    <property type="component" value="Unassembled WGS sequence"/>
</dbReference>
<reference evidence="3" key="2">
    <citation type="journal article" date="2022" name="Proc. Natl. Acad. Sci. U.S.A.">
        <title>Diploid-dominant life cycles characterize the early evolution of Fungi.</title>
        <authorList>
            <person name="Amses K.R."/>
            <person name="Simmons D.R."/>
            <person name="Longcore J.E."/>
            <person name="Mondo S.J."/>
            <person name="Seto K."/>
            <person name="Jeronimo G.H."/>
            <person name="Bonds A.E."/>
            <person name="Quandt C.A."/>
            <person name="Davis W.J."/>
            <person name="Chang Y."/>
            <person name="Federici B.A."/>
            <person name="Kuo A."/>
            <person name="LaButti K."/>
            <person name="Pangilinan J."/>
            <person name="Andreopoulos W."/>
            <person name="Tritt A."/>
            <person name="Riley R."/>
            <person name="Hundley H."/>
            <person name="Johnson J."/>
            <person name="Lipzen A."/>
            <person name="Barry K."/>
            <person name="Lang B.F."/>
            <person name="Cuomo C.A."/>
            <person name="Buchler N.E."/>
            <person name="Grigoriev I.V."/>
            <person name="Spatafora J.W."/>
            <person name="Stajich J.E."/>
            <person name="James T.Y."/>
        </authorList>
    </citation>
    <scope>NUCLEOTIDE SEQUENCE</scope>
    <source>
        <strain evidence="3">AG</strain>
    </source>
</reference>
<dbReference type="GeneID" id="75913348"/>
<dbReference type="InterPro" id="IPR036291">
    <property type="entry name" value="NAD(P)-bd_dom_sf"/>
</dbReference>
<dbReference type="PANTHER" id="PTHR24320:SF152">
    <property type="entry name" value="SHORT-CHAIN DEHYDROGENASE_REDUCTASE FAMILY PROTEIN"/>
    <property type="match status" value="1"/>
</dbReference>
<dbReference type="InterPro" id="IPR002347">
    <property type="entry name" value="SDR_fam"/>
</dbReference>
<dbReference type="PANTHER" id="PTHR24320">
    <property type="entry name" value="RETINOL DEHYDROGENASE"/>
    <property type="match status" value="1"/>
</dbReference>
<comment type="similarity">
    <text evidence="1">Belongs to the short-chain dehydrogenases/reductases (SDR) family.</text>
</comment>
<organism evidence="3 4">
    <name type="scientific">Umbelopsis ramanniana AG</name>
    <dbReference type="NCBI Taxonomy" id="1314678"/>
    <lineage>
        <taxon>Eukaryota</taxon>
        <taxon>Fungi</taxon>
        <taxon>Fungi incertae sedis</taxon>
        <taxon>Mucoromycota</taxon>
        <taxon>Mucoromycotina</taxon>
        <taxon>Umbelopsidomycetes</taxon>
        <taxon>Umbelopsidales</taxon>
        <taxon>Umbelopsidaceae</taxon>
        <taxon>Umbelopsis</taxon>
    </lineage>
</organism>
<accession>A0AAD5HFN0</accession>
<dbReference type="Gene3D" id="3.40.50.720">
    <property type="entry name" value="NAD(P)-binding Rossmann-like Domain"/>
    <property type="match status" value="1"/>
</dbReference>
<evidence type="ECO:0000313" key="3">
    <source>
        <dbReference type="EMBL" id="KAI8580861.1"/>
    </source>
</evidence>
<comment type="caution">
    <text evidence="3">The sequence shown here is derived from an EMBL/GenBank/DDBJ whole genome shotgun (WGS) entry which is preliminary data.</text>
</comment>
<evidence type="ECO:0000256" key="1">
    <source>
        <dbReference type="ARBA" id="ARBA00006484"/>
    </source>
</evidence>
<dbReference type="Pfam" id="PF00106">
    <property type="entry name" value="adh_short"/>
    <property type="match status" value="1"/>
</dbReference>
<protein>
    <submittedName>
        <fullName evidence="3">Uncharacterized protein</fullName>
    </submittedName>
</protein>
<dbReference type="AlphaFoldDB" id="A0AAD5HFN0"/>
<keyword evidence="4" id="KW-1185">Reference proteome</keyword>
<dbReference type="SUPFAM" id="SSF51735">
    <property type="entry name" value="NAD(P)-binding Rossmann-fold domains"/>
    <property type="match status" value="1"/>
</dbReference>
<dbReference type="RefSeq" id="XP_051445865.1">
    <property type="nucleotide sequence ID" value="XM_051588003.1"/>
</dbReference>
<keyword evidence="2" id="KW-0560">Oxidoreductase</keyword>
<name>A0AAD5HFN0_UMBRA</name>